<feature type="signal peptide" evidence="10">
    <location>
        <begin position="1"/>
        <end position="22"/>
    </location>
</feature>
<dbReference type="Proteomes" id="UP000049983">
    <property type="component" value="Unassembled WGS sequence"/>
</dbReference>
<dbReference type="InterPro" id="IPR003684">
    <property type="entry name" value="Porin_alphabac"/>
</dbReference>
<comment type="similarity">
    <text evidence="1 10">Belongs to the alphaproteobacteria porin family.</text>
</comment>
<comment type="subcellular location">
    <subcellularLocation>
        <location evidence="10">Cell outer membrane</location>
        <topology evidence="10">Multi-pass membrane protein</topology>
    </subcellularLocation>
</comment>
<evidence type="ECO:0000256" key="7">
    <source>
        <dbReference type="ARBA" id="ARBA00023114"/>
    </source>
</evidence>
<keyword evidence="12" id="KW-1185">Reference proteome</keyword>
<keyword evidence="5 10" id="KW-0732">Signal</keyword>
<comment type="domain">
    <text evidence="10">Consists of 16-stranded beta-barrel sheets, with large surface-exposed loops, that form a transmembrane pore at the center of each barrel. The pore is partially ocluded by a peptide loop that folds into the pore lumen.</text>
</comment>
<evidence type="ECO:0000256" key="6">
    <source>
        <dbReference type="ARBA" id="ARBA00023065"/>
    </source>
</evidence>
<accession>A0A0M6ZHQ7</accession>
<evidence type="ECO:0000256" key="5">
    <source>
        <dbReference type="ARBA" id="ARBA00022729"/>
    </source>
</evidence>
<evidence type="ECO:0000256" key="2">
    <source>
        <dbReference type="ARBA" id="ARBA00022448"/>
    </source>
</evidence>
<evidence type="ECO:0000313" key="11">
    <source>
        <dbReference type="EMBL" id="CTQ72625.1"/>
    </source>
</evidence>
<keyword evidence="6 10" id="KW-0406">Ion transport</keyword>
<dbReference type="GO" id="GO:0046930">
    <property type="term" value="C:pore complex"/>
    <property type="evidence" value="ECO:0007669"/>
    <property type="project" value="UniProtKB-KW"/>
</dbReference>
<evidence type="ECO:0000256" key="10">
    <source>
        <dbReference type="RuleBase" id="RU364005"/>
    </source>
</evidence>
<keyword evidence="4 10" id="KW-0812">Transmembrane</keyword>
<reference evidence="12" key="1">
    <citation type="submission" date="2015-07" db="EMBL/GenBank/DDBJ databases">
        <authorList>
            <person name="Rodrigo-Torres Lidia"/>
            <person name="Arahal R.David."/>
        </authorList>
    </citation>
    <scope>NUCLEOTIDE SEQUENCE [LARGE SCALE GENOMIC DNA]</scope>
    <source>
        <strain evidence="12">CECT 5096</strain>
    </source>
</reference>
<dbReference type="GeneID" id="97670654"/>
<dbReference type="RefSeq" id="WP_055111121.1">
    <property type="nucleotide sequence ID" value="NZ_CXWA01000006.1"/>
</dbReference>
<protein>
    <recommendedName>
        <fullName evidence="10">Porin</fullName>
    </recommendedName>
</protein>
<evidence type="ECO:0000313" key="12">
    <source>
        <dbReference type="Proteomes" id="UP000049983"/>
    </source>
</evidence>
<dbReference type="SUPFAM" id="SSF56935">
    <property type="entry name" value="Porins"/>
    <property type="match status" value="1"/>
</dbReference>
<dbReference type="STRING" id="311410.LA5095_00165"/>
<evidence type="ECO:0000256" key="9">
    <source>
        <dbReference type="ARBA" id="ARBA00023237"/>
    </source>
</evidence>
<evidence type="ECO:0000256" key="3">
    <source>
        <dbReference type="ARBA" id="ARBA00022452"/>
    </source>
</evidence>
<dbReference type="Pfam" id="PF02530">
    <property type="entry name" value="Porin_2"/>
    <property type="match status" value="1"/>
</dbReference>
<name>A0A0M6ZHQ7_9HYPH</name>
<proteinExistence type="inferred from homology"/>
<evidence type="ECO:0000256" key="4">
    <source>
        <dbReference type="ARBA" id="ARBA00022692"/>
    </source>
</evidence>
<evidence type="ECO:0000256" key="8">
    <source>
        <dbReference type="ARBA" id="ARBA00023136"/>
    </source>
</evidence>
<organism evidence="11 12">
    <name type="scientific">Roseibium album</name>
    <dbReference type="NCBI Taxonomy" id="311410"/>
    <lineage>
        <taxon>Bacteria</taxon>
        <taxon>Pseudomonadati</taxon>
        <taxon>Pseudomonadota</taxon>
        <taxon>Alphaproteobacteria</taxon>
        <taxon>Hyphomicrobiales</taxon>
        <taxon>Stappiaceae</taxon>
        <taxon>Roseibium</taxon>
    </lineage>
</organism>
<feature type="chain" id="PRO_5009360945" description="Porin" evidence="10">
    <location>
        <begin position="23"/>
        <end position="394"/>
    </location>
</feature>
<keyword evidence="2 10" id="KW-0813">Transport</keyword>
<keyword evidence="3 10" id="KW-1134">Transmembrane beta strand</keyword>
<gene>
    <name evidence="11" type="primary">omp2b_2</name>
    <name evidence="11" type="ORF">LA5096_03306</name>
</gene>
<keyword evidence="9 10" id="KW-0998">Cell outer membrane</keyword>
<dbReference type="AlphaFoldDB" id="A0A0M6ZHQ7"/>
<dbReference type="GO" id="GO:0009279">
    <property type="term" value="C:cell outer membrane"/>
    <property type="evidence" value="ECO:0007669"/>
    <property type="project" value="UniProtKB-SubCell"/>
</dbReference>
<sequence>MSRLVALGLLAGIASATGPANAADLPVAPEPIDYVRICDAYGSRFYYIPGTETCLRVRGRVRTEFRVRNFGEAENSWGNRDSDGYQWRSRGYLYLDARTQTEFGTLRGFIEMYMQQTNESAGYSIDNAYIQWGGLLAGLTNSNFDFFTGYSFNAQVESYSDQSLNQVAYTYAFGNGFNATIALEDRSDREASIGLNGGTLGYGGTRVPDAIGVLGVSQGWGEAQIMGALHQVYPNSVYNGTTGGSEDELGWAVGAGVEIEFGGFANGGSIALQGVYTDGASAYGSTGWDSRITDAVWNGNSTETTKTWNVFGGVSLGLTETVELNVEGGYHNVDAGTSAYDFTQWSVTSNLVWEPVSGLIIGPELQYRDIDYSAASGLNDTYQLYGTFRMQRSF</sequence>
<dbReference type="GO" id="GO:0006811">
    <property type="term" value="P:monoatomic ion transport"/>
    <property type="evidence" value="ECO:0007669"/>
    <property type="project" value="UniProtKB-KW"/>
</dbReference>
<keyword evidence="8 10" id="KW-0472">Membrane</keyword>
<dbReference type="GO" id="GO:0015288">
    <property type="term" value="F:porin activity"/>
    <property type="evidence" value="ECO:0007669"/>
    <property type="project" value="UniProtKB-KW"/>
</dbReference>
<dbReference type="EMBL" id="CXWC01000011">
    <property type="protein sequence ID" value="CTQ72625.1"/>
    <property type="molecule type" value="Genomic_DNA"/>
</dbReference>
<comment type="function">
    <text evidence="10">Forms passive diffusion pores that allow small molecular weight hydrophilic materials across the outer membrane.</text>
</comment>
<keyword evidence="7 10" id="KW-0626">Porin</keyword>
<evidence type="ECO:0000256" key="1">
    <source>
        <dbReference type="ARBA" id="ARBA00009521"/>
    </source>
</evidence>
<dbReference type="OrthoDB" id="7801681at2"/>